<protein>
    <recommendedName>
        <fullName evidence="4">Kinetochore protein fta4</fullName>
    </recommendedName>
</protein>
<dbReference type="PANTHER" id="PTHR42040">
    <property type="entry name" value="INNER KINETOCHORE SUBUNIT FTA4"/>
    <property type="match status" value="1"/>
</dbReference>
<proteinExistence type="predicted"/>
<organism evidence="2 3">
    <name type="scientific">Sporothrix stenoceras</name>
    <dbReference type="NCBI Taxonomy" id="5173"/>
    <lineage>
        <taxon>Eukaryota</taxon>
        <taxon>Fungi</taxon>
        <taxon>Dikarya</taxon>
        <taxon>Ascomycota</taxon>
        <taxon>Pezizomycotina</taxon>
        <taxon>Sordariomycetes</taxon>
        <taxon>Sordariomycetidae</taxon>
        <taxon>Ophiostomatales</taxon>
        <taxon>Ophiostomataceae</taxon>
        <taxon>Sporothrix</taxon>
    </lineage>
</organism>
<sequence>MDDPPTIIALKQAFLEIATRQLAQPLAPSRTWQRKNDLRGTGRGSDAAVAAEGSAADGEDGSDGGRRIPPKVVDDVLVRTNQLMLLHARRVHTTVAVRHVAEQLDQLYQINRDDLVAGPGNAGSESLGRGADYTSSTAIFGLPSAWDDSQEADTLPLEARRYTEQVAQLQALAERRTETATRVRRLRGIASLLESISSEGVPAQRSLITRDGPVEGQLERMRLLLARVGHNVTNLPAPDTPLRTGLMNGTNMDANADTATTMDLDDVKDVEDIGRQRAHALLGLF</sequence>
<dbReference type="Proteomes" id="UP001583186">
    <property type="component" value="Unassembled WGS sequence"/>
</dbReference>
<evidence type="ECO:0000313" key="3">
    <source>
        <dbReference type="Proteomes" id="UP001583186"/>
    </source>
</evidence>
<evidence type="ECO:0000256" key="1">
    <source>
        <dbReference type="SAM" id="MobiDB-lite"/>
    </source>
</evidence>
<dbReference type="InterPro" id="IPR025207">
    <property type="entry name" value="Sim4_Fta4"/>
</dbReference>
<dbReference type="Pfam" id="PF13093">
    <property type="entry name" value="FTA4"/>
    <property type="match status" value="1"/>
</dbReference>
<gene>
    <name evidence="2" type="ORF">Sste5346_007704</name>
</gene>
<accession>A0ABR3YTT7</accession>
<name>A0ABR3YTT7_9PEZI</name>
<feature type="compositionally biased region" description="Low complexity" evidence="1">
    <location>
        <begin position="44"/>
        <end position="56"/>
    </location>
</feature>
<keyword evidence="3" id="KW-1185">Reference proteome</keyword>
<reference evidence="2 3" key="1">
    <citation type="journal article" date="2024" name="IMA Fungus">
        <title>IMA Genome - F19 : A genome assembly and annotation guide to empower mycologists, including annotated draft genome sequences of Ceratocystis pirilliformis, Diaporthe australafricana, Fusarium ophioides, Paecilomyces lecythidis, and Sporothrix stenoceras.</title>
        <authorList>
            <person name="Aylward J."/>
            <person name="Wilson A.M."/>
            <person name="Visagie C.M."/>
            <person name="Spraker J."/>
            <person name="Barnes I."/>
            <person name="Buitendag C."/>
            <person name="Ceriani C."/>
            <person name="Del Mar Angel L."/>
            <person name="du Plessis D."/>
            <person name="Fuchs T."/>
            <person name="Gasser K."/>
            <person name="Kramer D."/>
            <person name="Li W."/>
            <person name="Munsamy K."/>
            <person name="Piso A."/>
            <person name="Price J.L."/>
            <person name="Sonnekus B."/>
            <person name="Thomas C."/>
            <person name="van der Nest A."/>
            <person name="van Dijk A."/>
            <person name="van Heerden A."/>
            <person name="van Vuuren N."/>
            <person name="Yilmaz N."/>
            <person name="Duong T.A."/>
            <person name="van der Merwe N.A."/>
            <person name="Wingfield M.J."/>
            <person name="Wingfield B.D."/>
        </authorList>
    </citation>
    <scope>NUCLEOTIDE SEQUENCE [LARGE SCALE GENOMIC DNA]</scope>
    <source>
        <strain evidence="2 3">CMW 5346</strain>
    </source>
</reference>
<dbReference type="EMBL" id="JAWCUI010000053">
    <property type="protein sequence ID" value="KAL1891440.1"/>
    <property type="molecule type" value="Genomic_DNA"/>
</dbReference>
<evidence type="ECO:0008006" key="4">
    <source>
        <dbReference type="Google" id="ProtNLM"/>
    </source>
</evidence>
<feature type="region of interest" description="Disordered" evidence="1">
    <location>
        <begin position="25"/>
        <end position="70"/>
    </location>
</feature>
<evidence type="ECO:0000313" key="2">
    <source>
        <dbReference type="EMBL" id="KAL1891440.1"/>
    </source>
</evidence>
<comment type="caution">
    <text evidence="2">The sequence shown here is derived from an EMBL/GenBank/DDBJ whole genome shotgun (WGS) entry which is preliminary data.</text>
</comment>
<dbReference type="PANTHER" id="PTHR42040:SF1">
    <property type="entry name" value="INNER KINETOCHORE SUBUNIT FTA4"/>
    <property type="match status" value="1"/>
</dbReference>